<keyword evidence="2" id="KW-1185">Reference proteome</keyword>
<evidence type="ECO:0000313" key="2">
    <source>
        <dbReference type="Proteomes" id="UP000215086"/>
    </source>
</evidence>
<dbReference type="Proteomes" id="UP000215086">
    <property type="component" value="Chromosome"/>
</dbReference>
<dbReference type="KEGG" id="ttf:THTE_2166"/>
<reference evidence="1 2" key="1">
    <citation type="journal article" name="Front. Microbiol.">
        <title>Sugar Metabolism of the First Thermophilic Planctomycete Thermogutta terrifontis: Comparative Genomic and Transcriptomic Approaches.</title>
        <authorList>
            <person name="Elcheninov A.G."/>
            <person name="Menzel P."/>
            <person name="Gudbergsdottir S.R."/>
            <person name="Slesarev A.I."/>
            <person name="Kadnikov V.V."/>
            <person name="Krogh A."/>
            <person name="Bonch-Osmolovskaya E.A."/>
            <person name="Peng X."/>
            <person name="Kublanov I.V."/>
        </authorList>
    </citation>
    <scope>NUCLEOTIDE SEQUENCE [LARGE SCALE GENOMIC DNA]</scope>
    <source>
        <strain evidence="1 2">R1</strain>
    </source>
</reference>
<protein>
    <submittedName>
        <fullName evidence="1">Uncharacterized protein</fullName>
    </submittedName>
</protein>
<dbReference type="EMBL" id="CP018477">
    <property type="protein sequence ID" value="ASV74768.1"/>
    <property type="molecule type" value="Genomic_DNA"/>
</dbReference>
<accession>A0A286RFN1</accession>
<evidence type="ECO:0000313" key="1">
    <source>
        <dbReference type="EMBL" id="ASV74768.1"/>
    </source>
</evidence>
<dbReference type="AlphaFoldDB" id="A0A286RFN1"/>
<name>A0A286RFN1_9BACT</name>
<sequence length="86" mass="10065">MGRTRFRDTLRMSFGGNPSIGWRCELKHLDPLPCVHCLVSASNPFQPQYQITHLARMDFPAKEISVHLERRQPGTEFHHFTKRSLF</sequence>
<proteinExistence type="predicted"/>
<gene>
    <name evidence="1" type="ORF">THTE_2166</name>
</gene>
<organism evidence="1 2">
    <name type="scientific">Thermogutta terrifontis</name>
    <dbReference type="NCBI Taxonomy" id="1331910"/>
    <lineage>
        <taxon>Bacteria</taxon>
        <taxon>Pseudomonadati</taxon>
        <taxon>Planctomycetota</taxon>
        <taxon>Planctomycetia</taxon>
        <taxon>Pirellulales</taxon>
        <taxon>Thermoguttaceae</taxon>
        <taxon>Thermogutta</taxon>
    </lineage>
</organism>